<dbReference type="SUPFAM" id="SSF143865">
    <property type="entry name" value="CorA soluble domain-like"/>
    <property type="match status" value="1"/>
</dbReference>
<dbReference type="InterPro" id="IPR002523">
    <property type="entry name" value="MgTranspt_CorA/ZnTranspt_ZntB"/>
</dbReference>
<dbReference type="STRING" id="1314790.A0A1Y1YH21"/>
<comment type="subcellular location">
    <subcellularLocation>
        <location evidence="1">Membrane</location>
        <topology evidence="1">Multi-pass membrane protein</topology>
    </subcellularLocation>
</comment>
<feature type="transmembrane region" description="Helical" evidence="6">
    <location>
        <begin position="281"/>
        <end position="300"/>
    </location>
</feature>
<name>A0A1Y1YH21_9FUNG</name>
<evidence type="ECO:0000256" key="4">
    <source>
        <dbReference type="ARBA" id="ARBA00022989"/>
    </source>
</evidence>
<evidence type="ECO:0000256" key="2">
    <source>
        <dbReference type="ARBA" id="ARBA00009765"/>
    </source>
</evidence>
<keyword evidence="3 6" id="KW-0812">Transmembrane</keyword>
<protein>
    <submittedName>
        <fullName evidence="7">Mg2+ transporter protein</fullName>
    </submittedName>
</protein>
<keyword evidence="5 6" id="KW-0472">Membrane</keyword>
<gene>
    <name evidence="7" type="ORF">K493DRAFT_324321</name>
</gene>
<sequence length="340" mass="39585">MFYSDSTGVMYSRSFHEFDTEDCSLPTLLESHFWIDVYNPTDDELKDLSKVFRIHPLTTEDIQGEETREKFEAFTNYYFICYRTFDQDPNSPTYMEPISIYNVIMKEGILTFHFRPTPHINNVLRRIRHLKNIIKVTPDWINYAIIDDVTDAFGPLIQNIEFEADSIDELVLILKETEQADMLRRIGYARKVVMSLLRLLGPKADVVKRLMKPSNDYNAFPNPVADIRLYLGDIEDHILTMIQSANHYEKILSRSHANYLAQINIEITQTANRTNDVMAKMTLLASMIVPMNIITGLWGMNVKVPGQDDQESLNWFYAIVCFMSLLGIFLVWMARKLRLI</sequence>
<reference evidence="7 8" key="1">
    <citation type="submission" date="2016-07" db="EMBL/GenBank/DDBJ databases">
        <title>Pervasive Adenine N6-methylation of Active Genes in Fungi.</title>
        <authorList>
            <consortium name="DOE Joint Genome Institute"/>
            <person name="Mondo S.J."/>
            <person name="Dannebaum R.O."/>
            <person name="Kuo R.C."/>
            <person name="Labutti K."/>
            <person name="Haridas S."/>
            <person name="Kuo A."/>
            <person name="Salamov A."/>
            <person name="Ahrendt S.R."/>
            <person name="Lipzen A."/>
            <person name="Sullivan W."/>
            <person name="Andreopoulos W.B."/>
            <person name="Clum A."/>
            <person name="Lindquist E."/>
            <person name="Daum C."/>
            <person name="Ramamoorthy G.K."/>
            <person name="Gryganskyi A."/>
            <person name="Culley D."/>
            <person name="Magnuson J.K."/>
            <person name="James T.Y."/>
            <person name="O'Malley M.A."/>
            <person name="Stajich J.E."/>
            <person name="Spatafora J.W."/>
            <person name="Visel A."/>
            <person name="Grigoriev I.V."/>
        </authorList>
    </citation>
    <scope>NUCLEOTIDE SEQUENCE [LARGE SCALE GENOMIC DNA]</scope>
    <source>
        <strain evidence="7 8">CBS 931.73</strain>
    </source>
</reference>
<dbReference type="InterPro" id="IPR044089">
    <property type="entry name" value="Alr1-like"/>
</dbReference>
<dbReference type="InterPro" id="IPR045861">
    <property type="entry name" value="CorA_cytoplasmic_dom"/>
</dbReference>
<dbReference type="SUPFAM" id="SSF144083">
    <property type="entry name" value="Magnesium transport protein CorA, transmembrane region"/>
    <property type="match status" value="1"/>
</dbReference>
<evidence type="ECO:0000313" key="7">
    <source>
        <dbReference type="EMBL" id="ORX97269.1"/>
    </source>
</evidence>
<dbReference type="Pfam" id="PF01544">
    <property type="entry name" value="CorA"/>
    <property type="match status" value="1"/>
</dbReference>
<evidence type="ECO:0000256" key="5">
    <source>
        <dbReference type="ARBA" id="ARBA00023136"/>
    </source>
</evidence>
<dbReference type="Gene3D" id="3.30.460.20">
    <property type="entry name" value="CorA soluble domain-like"/>
    <property type="match status" value="1"/>
</dbReference>
<accession>A0A1Y1YH21</accession>
<keyword evidence="8" id="KW-1185">Reference proteome</keyword>
<evidence type="ECO:0000256" key="6">
    <source>
        <dbReference type="SAM" id="Phobius"/>
    </source>
</evidence>
<dbReference type="FunCoup" id="A0A1Y1YH21">
    <property type="interactions" value="57"/>
</dbReference>
<dbReference type="EMBL" id="MCFE01000136">
    <property type="protein sequence ID" value="ORX97269.1"/>
    <property type="molecule type" value="Genomic_DNA"/>
</dbReference>
<dbReference type="Gene3D" id="1.20.58.340">
    <property type="entry name" value="Magnesium transport protein CorA, transmembrane region"/>
    <property type="match status" value="2"/>
</dbReference>
<proteinExistence type="inferred from homology"/>
<dbReference type="OrthoDB" id="29879at2759"/>
<dbReference type="CDD" id="cd12829">
    <property type="entry name" value="Alr1p-like"/>
    <property type="match status" value="1"/>
</dbReference>
<dbReference type="GO" id="GO:0016020">
    <property type="term" value="C:membrane"/>
    <property type="evidence" value="ECO:0007669"/>
    <property type="project" value="UniProtKB-SubCell"/>
</dbReference>
<dbReference type="GO" id="GO:0015095">
    <property type="term" value="F:magnesium ion transmembrane transporter activity"/>
    <property type="evidence" value="ECO:0007669"/>
    <property type="project" value="InterPro"/>
</dbReference>
<dbReference type="Proteomes" id="UP000193498">
    <property type="component" value="Unassembled WGS sequence"/>
</dbReference>
<organism evidence="7 8">
    <name type="scientific">Basidiobolus meristosporus CBS 931.73</name>
    <dbReference type="NCBI Taxonomy" id="1314790"/>
    <lineage>
        <taxon>Eukaryota</taxon>
        <taxon>Fungi</taxon>
        <taxon>Fungi incertae sedis</taxon>
        <taxon>Zoopagomycota</taxon>
        <taxon>Entomophthoromycotina</taxon>
        <taxon>Basidiobolomycetes</taxon>
        <taxon>Basidiobolales</taxon>
        <taxon>Basidiobolaceae</taxon>
        <taxon>Basidiobolus</taxon>
    </lineage>
</organism>
<feature type="transmembrane region" description="Helical" evidence="6">
    <location>
        <begin position="315"/>
        <end position="334"/>
    </location>
</feature>
<keyword evidence="4 6" id="KW-1133">Transmembrane helix</keyword>
<comment type="similarity">
    <text evidence="2">Belongs to the CorA metal ion transporter (MIT) (TC 1.A.35) family.</text>
</comment>
<evidence type="ECO:0000256" key="1">
    <source>
        <dbReference type="ARBA" id="ARBA00004141"/>
    </source>
</evidence>
<dbReference type="GO" id="GO:0010961">
    <property type="term" value="P:intracellular magnesium ion homeostasis"/>
    <property type="evidence" value="ECO:0007669"/>
    <property type="project" value="TreeGrafter"/>
</dbReference>
<dbReference type="InterPro" id="IPR045863">
    <property type="entry name" value="CorA_TM1_TM2"/>
</dbReference>
<dbReference type="PANTHER" id="PTHR21535:SF51">
    <property type="entry name" value="MANGANESE RESISTANCE PROTEIN MNR2"/>
    <property type="match status" value="1"/>
</dbReference>
<comment type="caution">
    <text evidence="7">The sequence shown here is derived from an EMBL/GenBank/DDBJ whole genome shotgun (WGS) entry which is preliminary data.</text>
</comment>
<dbReference type="PANTHER" id="PTHR21535">
    <property type="entry name" value="MAGNESIUM AND COBALT TRANSPORT PROTEIN/MITOCHONDRIAL IMPORT INNER MEMBRANE TRANSLOCASE SUBUNIT TIM8"/>
    <property type="match status" value="1"/>
</dbReference>
<evidence type="ECO:0000256" key="3">
    <source>
        <dbReference type="ARBA" id="ARBA00022692"/>
    </source>
</evidence>
<dbReference type="AlphaFoldDB" id="A0A1Y1YH21"/>
<dbReference type="InParanoid" id="A0A1Y1YH21"/>
<evidence type="ECO:0000313" key="8">
    <source>
        <dbReference type="Proteomes" id="UP000193498"/>
    </source>
</evidence>